<feature type="repeat" description="TPR" evidence="1">
    <location>
        <begin position="222"/>
        <end position="255"/>
    </location>
</feature>
<dbReference type="RefSeq" id="WP_340934396.1">
    <property type="nucleotide sequence ID" value="NZ_CP150496.1"/>
</dbReference>
<keyword evidence="1" id="KW-0802">TPR repeat</keyword>
<protein>
    <submittedName>
        <fullName evidence="3">Tetratricopeptide repeat protein</fullName>
    </submittedName>
</protein>
<name>A0ABZ2TTQ0_9FLAO</name>
<sequence length="415" mass="46734">MKKQILALTVGFLSMASFAQKSELKTAEKAIKKQDYTTALSAIAPLASMEATMEAKYKAKYYYLNGQALAGKSDYKGAADAFNALFKYEKEIGKQRYTKEAQPMLNELIQKASNLAIKQYNSKDYKQATGNFYLTYLLSPKDTSFLYNAAISASLSKDYDVSLKHYRELKEIGYTGITTQYLATNKKTGAVENLGTKTNRDTMVKLGQYSNPTVKVSDSKQAEIVKNIGYILVNQGKTDEAIVALQEARKANPKDVNLILNEAQLYIKLEKMDKFGALMEEAVKLDPTNPTLFFNLGVVNANQNKSEEAIKYYEKAIELKPDYGDAYMNLAVAILSGEKAIVDEMNENLSNFKKYDELQEKQKELYRKALPYLVKADNIERSEGTVKTLLNIYDTLEMTTEADALRPIYKEMRGQ</sequence>
<evidence type="ECO:0000256" key="2">
    <source>
        <dbReference type="SAM" id="SignalP"/>
    </source>
</evidence>
<dbReference type="EMBL" id="CP150496">
    <property type="protein sequence ID" value="WYW56518.1"/>
    <property type="molecule type" value="Genomic_DNA"/>
</dbReference>
<accession>A0ABZ2TTQ0</accession>
<dbReference type="Pfam" id="PF14559">
    <property type="entry name" value="TPR_19"/>
    <property type="match status" value="1"/>
</dbReference>
<dbReference type="PROSITE" id="PS50293">
    <property type="entry name" value="TPR_REGION"/>
    <property type="match status" value="1"/>
</dbReference>
<dbReference type="SMART" id="SM00028">
    <property type="entry name" value="TPR"/>
    <property type="match status" value="3"/>
</dbReference>
<reference evidence="3 4" key="1">
    <citation type="submission" date="2024-03" db="EMBL/GenBank/DDBJ databases">
        <authorList>
            <person name="Cao K."/>
        </authorList>
    </citation>
    <scope>NUCLEOTIDE SEQUENCE [LARGE SCALE GENOMIC DNA]</scope>
    <source>
        <strain evidence="3 4">MCCC 1K00696</strain>
    </source>
</reference>
<keyword evidence="4" id="KW-1185">Reference proteome</keyword>
<keyword evidence="2" id="KW-0732">Signal</keyword>
<dbReference type="Pfam" id="PF00515">
    <property type="entry name" value="TPR_1"/>
    <property type="match status" value="1"/>
</dbReference>
<dbReference type="PANTHER" id="PTHR44998:SF1">
    <property type="entry name" value="UDP-N-ACETYLGLUCOSAMINE--PEPTIDE N-ACETYLGLUCOSAMINYLTRANSFERASE 110 KDA SUBUNIT"/>
    <property type="match status" value="1"/>
</dbReference>
<evidence type="ECO:0000313" key="4">
    <source>
        <dbReference type="Proteomes" id="UP001491088"/>
    </source>
</evidence>
<evidence type="ECO:0000256" key="1">
    <source>
        <dbReference type="PROSITE-ProRule" id="PRU00339"/>
    </source>
</evidence>
<feature type="repeat" description="TPR" evidence="1">
    <location>
        <begin position="290"/>
        <end position="323"/>
    </location>
</feature>
<organism evidence="3 4">
    <name type="scientific">Polaribacter marinaquae</name>
    <dbReference type="NCBI Taxonomy" id="1642819"/>
    <lineage>
        <taxon>Bacteria</taxon>
        <taxon>Pseudomonadati</taxon>
        <taxon>Bacteroidota</taxon>
        <taxon>Flavobacteriia</taxon>
        <taxon>Flavobacteriales</taxon>
        <taxon>Flavobacteriaceae</taxon>
    </lineage>
</organism>
<dbReference type="PROSITE" id="PS50005">
    <property type="entry name" value="TPR"/>
    <property type="match status" value="2"/>
</dbReference>
<dbReference type="PANTHER" id="PTHR44998">
    <property type="match status" value="1"/>
</dbReference>
<gene>
    <name evidence="3" type="ORF">WG950_04490</name>
</gene>
<dbReference type="InterPro" id="IPR011990">
    <property type="entry name" value="TPR-like_helical_dom_sf"/>
</dbReference>
<feature type="signal peptide" evidence="2">
    <location>
        <begin position="1"/>
        <end position="19"/>
    </location>
</feature>
<dbReference type="Gene3D" id="1.25.40.10">
    <property type="entry name" value="Tetratricopeptide repeat domain"/>
    <property type="match status" value="2"/>
</dbReference>
<dbReference type="Proteomes" id="UP001491088">
    <property type="component" value="Chromosome"/>
</dbReference>
<feature type="chain" id="PRO_5045191916" evidence="2">
    <location>
        <begin position="20"/>
        <end position="415"/>
    </location>
</feature>
<proteinExistence type="predicted"/>
<dbReference type="InterPro" id="IPR019734">
    <property type="entry name" value="TPR_rpt"/>
</dbReference>
<dbReference type="SUPFAM" id="SSF48452">
    <property type="entry name" value="TPR-like"/>
    <property type="match status" value="2"/>
</dbReference>
<evidence type="ECO:0000313" key="3">
    <source>
        <dbReference type="EMBL" id="WYW56518.1"/>
    </source>
</evidence>